<evidence type="ECO:0000256" key="2">
    <source>
        <dbReference type="ARBA" id="ARBA00023157"/>
    </source>
</evidence>
<feature type="chain" id="PRO_5027946884" evidence="6">
    <location>
        <begin position="24"/>
        <end position="299"/>
    </location>
</feature>
<dbReference type="Pfam" id="PF07686">
    <property type="entry name" value="V-set"/>
    <property type="match status" value="1"/>
</dbReference>
<keyword evidence="5" id="KW-0812">Transmembrane</keyword>
<dbReference type="SUPFAM" id="SSF48726">
    <property type="entry name" value="Immunoglobulin"/>
    <property type="match status" value="1"/>
</dbReference>
<dbReference type="GO" id="GO:0009986">
    <property type="term" value="C:cell surface"/>
    <property type="evidence" value="ECO:0007669"/>
    <property type="project" value="TreeGrafter"/>
</dbReference>
<dbReference type="GO" id="GO:0038023">
    <property type="term" value="F:signaling receptor activity"/>
    <property type="evidence" value="ECO:0007669"/>
    <property type="project" value="TreeGrafter"/>
</dbReference>
<dbReference type="PANTHER" id="PTHR16423:SF10">
    <property type="entry name" value="CRKD-BINDING PROTEIN-RELATED"/>
    <property type="match status" value="1"/>
</dbReference>
<organism evidence="8 9">
    <name type="scientific">Pteropus vampyrus</name>
    <name type="common">Large flying fox</name>
    <dbReference type="NCBI Taxonomy" id="132908"/>
    <lineage>
        <taxon>Eukaryota</taxon>
        <taxon>Metazoa</taxon>
        <taxon>Chordata</taxon>
        <taxon>Craniata</taxon>
        <taxon>Vertebrata</taxon>
        <taxon>Euteleostomi</taxon>
        <taxon>Mammalia</taxon>
        <taxon>Eutheria</taxon>
        <taxon>Laurasiatheria</taxon>
        <taxon>Chiroptera</taxon>
        <taxon>Yinpterochiroptera</taxon>
        <taxon>Pteropodoidea</taxon>
        <taxon>Pteropodidae</taxon>
        <taxon>Pteropodinae</taxon>
        <taxon>Pteropus</taxon>
    </lineage>
</organism>
<dbReference type="InterPro" id="IPR013106">
    <property type="entry name" value="Ig_V-set"/>
</dbReference>
<evidence type="ECO:0000256" key="5">
    <source>
        <dbReference type="SAM" id="Phobius"/>
    </source>
</evidence>
<dbReference type="AlphaFoldDB" id="A0A6P3Q281"/>
<accession>A0A6P3Q281</accession>
<dbReference type="InterPro" id="IPR003599">
    <property type="entry name" value="Ig_sub"/>
</dbReference>
<sequence length="299" mass="33441">MAWEATYLLPLALLVLLTSGSWQQQLHKLEGETVSVGCSYPLQQRLKTKACCRRTSASICTLFVTLPRLPTVHQNPRYFIQDSPRYSYFTVTITELQVKDSGFYYCGIYESSGFFICSTIHLVVSQASTLPTTRSAKRTTAWTSATSPVIDSPPGLWTIISSTMVALLLLLALTLLIILYLRKARGRAGTGKDESYHVYDSVHENKTTVHRKHPSPGQRESQLSWGSDQQMDTGKDTGDIHYASLTHLSHFSPEDSIYINTRPNLKPIPDPFLAVEYGDIAKNRPQSSKSALLEEKPKI</sequence>
<dbReference type="InterPro" id="IPR036179">
    <property type="entry name" value="Ig-like_dom_sf"/>
</dbReference>
<proteinExistence type="predicted"/>
<dbReference type="GeneID" id="105288419"/>
<evidence type="ECO:0000256" key="3">
    <source>
        <dbReference type="ARBA" id="ARBA00023319"/>
    </source>
</evidence>
<evidence type="ECO:0000256" key="4">
    <source>
        <dbReference type="SAM" id="MobiDB-lite"/>
    </source>
</evidence>
<name>A0A6P3Q281_PTEVA</name>
<dbReference type="RefSeq" id="XP_011352887.1">
    <property type="nucleotide sequence ID" value="XM_011354585.2"/>
</dbReference>
<feature type="transmembrane region" description="Helical" evidence="5">
    <location>
        <begin position="156"/>
        <end position="181"/>
    </location>
</feature>
<feature type="signal peptide" evidence="6">
    <location>
        <begin position="1"/>
        <end position="23"/>
    </location>
</feature>
<dbReference type="KEGG" id="pvp:105288419"/>
<dbReference type="Proteomes" id="UP000515202">
    <property type="component" value="Unplaced"/>
</dbReference>
<dbReference type="OrthoDB" id="9805957at2759"/>
<evidence type="ECO:0000313" key="9">
    <source>
        <dbReference type="RefSeq" id="XP_011352887.1"/>
    </source>
</evidence>
<evidence type="ECO:0000256" key="6">
    <source>
        <dbReference type="SAM" id="SignalP"/>
    </source>
</evidence>
<keyword evidence="8" id="KW-1185">Reference proteome</keyword>
<keyword evidence="1 6" id="KW-0732">Signal</keyword>
<dbReference type="InterPro" id="IPR052314">
    <property type="entry name" value="Immune_rcpt_domain"/>
</dbReference>
<feature type="compositionally biased region" description="Polar residues" evidence="4">
    <location>
        <begin position="218"/>
        <end position="231"/>
    </location>
</feature>
<dbReference type="SMART" id="SM00409">
    <property type="entry name" value="IG"/>
    <property type="match status" value="1"/>
</dbReference>
<dbReference type="InterPro" id="IPR013783">
    <property type="entry name" value="Ig-like_fold"/>
</dbReference>
<feature type="region of interest" description="Disordered" evidence="4">
    <location>
        <begin position="205"/>
        <end position="231"/>
    </location>
</feature>
<reference evidence="9" key="1">
    <citation type="submission" date="2025-08" db="UniProtKB">
        <authorList>
            <consortium name="RefSeq"/>
        </authorList>
    </citation>
    <scope>IDENTIFICATION</scope>
    <source>
        <tissue evidence="9">Kidney</tissue>
    </source>
</reference>
<evidence type="ECO:0000313" key="8">
    <source>
        <dbReference type="Proteomes" id="UP000515202"/>
    </source>
</evidence>
<keyword evidence="3" id="KW-0393">Immunoglobulin domain</keyword>
<evidence type="ECO:0000259" key="7">
    <source>
        <dbReference type="SMART" id="SM00409"/>
    </source>
</evidence>
<feature type="domain" description="Immunoglobulin" evidence="7">
    <location>
        <begin position="23"/>
        <end position="125"/>
    </location>
</feature>
<keyword evidence="5" id="KW-0472">Membrane</keyword>
<dbReference type="PANTHER" id="PTHR16423">
    <property type="entry name" value="TREM-LIKE TRANSCRIPT PROTEIN"/>
    <property type="match status" value="1"/>
</dbReference>
<gene>
    <name evidence="9" type="primary">LOC105288419</name>
</gene>
<dbReference type="Gene3D" id="2.60.40.10">
    <property type="entry name" value="Immunoglobulins"/>
    <property type="match status" value="1"/>
</dbReference>
<keyword evidence="5" id="KW-1133">Transmembrane helix</keyword>
<protein>
    <submittedName>
        <fullName evidence="9">Trem-like transcript 4 protein</fullName>
    </submittedName>
</protein>
<keyword evidence="2" id="KW-1015">Disulfide bond</keyword>
<evidence type="ECO:0000256" key="1">
    <source>
        <dbReference type="ARBA" id="ARBA00022729"/>
    </source>
</evidence>